<reference evidence="3 4" key="1">
    <citation type="journal article" date="2007" name="Science">
        <title>The Chlamydomonas genome reveals the evolution of key animal and plant functions.</title>
        <authorList>
            <person name="Merchant S.S."/>
            <person name="Prochnik S.E."/>
            <person name="Vallon O."/>
            <person name="Harris E.H."/>
            <person name="Karpowicz S.J."/>
            <person name="Witman G.B."/>
            <person name="Terry A."/>
            <person name="Salamov A."/>
            <person name="Fritz-Laylin L.K."/>
            <person name="Marechal-Drouard L."/>
            <person name="Marshall W.F."/>
            <person name="Qu L.H."/>
            <person name="Nelson D.R."/>
            <person name="Sanderfoot A.A."/>
            <person name="Spalding M.H."/>
            <person name="Kapitonov V.V."/>
            <person name="Ren Q."/>
            <person name="Ferris P."/>
            <person name="Lindquist E."/>
            <person name="Shapiro H."/>
            <person name="Lucas S.M."/>
            <person name="Grimwood J."/>
            <person name="Schmutz J."/>
            <person name="Cardol P."/>
            <person name="Cerutti H."/>
            <person name="Chanfreau G."/>
            <person name="Chen C.L."/>
            <person name="Cognat V."/>
            <person name="Croft M.T."/>
            <person name="Dent R."/>
            <person name="Dutcher S."/>
            <person name="Fernandez E."/>
            <person name="Fukuzawa H."/>
            <person name="Gonzalez-Ballester D."/>
            <person name="Gonzalez-Halphen D."/>
            <person name="Hallmann A."/>
            <person name="Hanikenne M."/>
            <person name="Hippler M."/>
            <person name="Inwood W."/>
            <person name="Jabbari K."/>
            <person name="Kalanon M."/>
            <person name="Kuras R."/>
            <person name="Lefebvre P.A."/>
            <person name="Lemaire S.D."/>
            <person name="Lobanov A.V."/>
            <person name="Lohr M."/>
            <person name="Manuell A."/>
            <person name="Meier I."/>
            <person name="Mets L."/>
            <person name="Mittag M."/>
            <person name="Mittelmeier T."/>
            <person name="Moroney J.V."/>
            <person name="Moseley J."/>
            <person name="Napoli C."/>
            <person name="Nedelcu A.M."/>
            <person name="Niyogi K."/>
            <person name="Novoselov S.V."/>
            <person name="Paulsen I.T."/>
            <person name="Pazour G."/>
            <person name="Purton S."/>
            <person name="Ral J.P."/>
            <person name="Riano-Pachon D.M."/>
            <person name="Riekhof W."/>
            <person name="Rymarquis L."/>
            <person name="Schroda M."/>
            <person name="Stern D."/>
            <person name="Umen J."/>
            <person name="Willows R."/>
            <person name="Wilson N."/>
            <person name="Zimmer S.L."/>
            <person name="Allmer J."/>
            <person name="Balk J."/>
            <person name="Bisova K."/>
            <person name="Chen C.J."/>
            <person name="Elias M."/>
            <person name="Gendler K."/>
            <person name="Hauser C."/>
            <person name="Lamb M.R."/>
            <person name="Ledford H."/>
            <person name="Long J.C."/>
            <person name="Minagawa J."/>
            <person name="Page M.D."/>
            <person name="Pan J."/>
            <person name="Pootakham W."/>
            <person name="Roje S."/>
            <person name="Rose A."/>
            <person name="Stahlberg E."/>
            <person name="Terauchi A.M."/>
            <person name="Yang P."/>
            <person name="Ball S."/>
            <person name="Bowler C."/>
            <person name="Dieckmann C.L."/>
            <person name="Gladyshev V.N."/>
            <person name="Green P."/>
            <person name="Jorgensen R."/>
            <person name="Mayfield S."/>
            <person name="Mueller-Roeber B."/>
            <person name="Rajamani S."/>
            <person name="Sayre R.T."/>
            <person name="Brokstein P."/>
            <person name="Dubchak I."/>
            <person name="Goodstein D."/>
            <person name="Hornick L."/>
            <person name="Huang Y.W."/>
            <person name="Jhaveri J."/>
            <person name="Luo Y."/>
            <person name="Martinez D."/>
            <person name="Ngau W.C."/>
            <person name="Otillar B."/>
            <person name="Poliakov A."/>
            <person name="Porter A."/>
            <person name="Szajkowski L."/>
            <person name="Werner G."/>
            <person name="Zhou K."/>
            <person name="Grigoriev I.V."/>
            <person name="Rokhsar D.S."/>
            <person name="Grossman A.R."/>
        </authorList>
    </citation>
    <scope>NUCLEOTIDE SEQUENCE [LARGE SCALE GENOMIC DNA]</scope>
    <source>
        <strain evidence="4">CC-503</strain>
    </source>
</reference>
<name>A0A2K3CX54_CHLRE</name>
<dbReference type="AlphaFoldDB" id="A0A2K3CX54"/>
<organism evidence="3 4">
    <name type="scientific">Chlamydomonas reinhardtii</name>
    <name type="common">Chlamydomonas smithii</name>
    <dbReference type="NCBI Taxonomy" id="3055"/>
    <lineage>
        <taxon>Eukaryota</taxon>
        <taxon>Viridiplantae</taxon>
        <taxon>Chlorophyta</taxon>
        <taxon>core chlorophytes</taxon>
        <taxon>Chlorophyceae</taxon>
        <taxon>CS clade</taxon>
        <taxon>Chlamydomonadales</taxon>
        <taxon>Chlamydomonadaceae</taxon>
        <taxon>Chlamydomonas</taxon>
    </lineage>
</organism>
<dbReference type="PaxDb" id="3055-EDO97566"/>
<feature type="compositionally biased region" description="Basic residues" evidence="1">
    <location>
        <begin position="296"/>
        <end position="312"/>
    </location>
</feature>
<dbReference type="Proteomes" id="UP000006906">
    <property type="component" value="Chromosome 14"/>
</dbReference>
<keyword evidence="2" id="KW-0732">Signal</keyword>
<keyword evidence="4" id="KW-1185">Reference proteome</keyword>
<dbReference type="KEGG" id="cre:CHLRE_14g609850v5"/>
<accession>A0A2K3CX54</accession>
<feature type="signal peptide" evidence="2">
    <location>
        <begin position="1"/>
        <end position="23"/>
    </location>
</feature>
<dbReference type="ExpressionAtlas" id="A0A2K3CX54">
    <property type="expression patterns" value="baseline and differential"/>
</dbReference>
<dbReference type="EMBL" id="CM008975">
    <property type="protein sequence ID" value="PNW72872.1"/>
    <property type="molecule type" value="Genomic_DNA"/>
</dbReference>
<feature type="chain" id="PRO_5014416272" description="Pherophorin domain-containing protein" evidence="2">
    <location>
        <begin position="24"/>
        <end position="312"/>
    </location>
</feature>
<feature type="region of interest" description="Disordered" evidence="1">
    <location>
        <begin position="210"/>
        <end position="312"/>
    </location>
</feature>
<evidence type="ECO:0000313" key="3">
    <source>
        <dbReference type="EMBL" id="PNW72872.1"/>
    </source>
</evidence>
<dbReference type="GeneID" id="5726890"/>
<evidence type="ECO:0000256" key="2">
    <source>
        <dbReference type="SAM" id="SignalP"/>
    </source>
</evidence>
<proteinExistence type="predicted"/>
<feature type="compositionally biased region" description="Pro residues" evidence="1">
    <location>
        <begin position="210"/>
        <end position="263"/>
    </location>
</feature>
<sequence length="312" mass="32204">MAPGMMISFVALATLLAWRGAEAYPRFWYDSDYLIAYGYGPDAGYDWSVFPERNCFNYPTTAYTGFYPAHSSPYTDSSIGLAFALSDGSAVTALCPGATHTVTLSFPNPRLALLTTNPPVTFTSPKPATSDCPGRVDLGGSSDANEATSFDGTFTVPCSAQGSSVVFAVTSAGTSARRWAQAQATLAVADAASAQCAAVSTTCVAAVPDPSPVAEPSPEPAVEPSPEPEPSPSPAPEPEPSPSPAPESQPEPSPAPKPQPAPSPASSSSPSSASPSKSSKPAPPPRRQPSKLHTAGGRRHPPPTRRPPPRRG</sequence>
<protein>
    <recommendedName>
        <fullName evidence="5">Pherophorin domain-containing protein</fullName>
    </recommendedName>
</protein>
<dbReference type="RefSeq" id="XP_001701358.2">
    <property type="nucleotide sequence ID" value="XM_001701306.2"/>
</dbReference>
<feature type="region of interest" description="Disordered" evidence="1">
    <location>
        <begin position="124"/>
        <end position="144"/>
    </location>
</feature>
<evidence type="ECO:0000313" key="4">
    <source>
        <dbReference type="Proteomes" id="UP000006906"/>
    </source>
</evidence>
<gene>
    <name evidence="3" type="ORF">CHLRE_14g609850v5</name>
</gene>
<evidence type="ECO:0008006" key="5">
    <source>
        <dbReference type="Google" id="ProtNLM"/>
    </source>
</evidence>
<feature type="compositionally biased region" description="Low complexity" evidence="1">
    <location>
        <begin position="264"/>
        <end position="280"/>
    </location>
</feature>
<dbReference type="OrthoDB" id="540432at2759"/>
<evidence type="ECO:0000256" key="1">
    <source>
        <dbReference type="SAM" id="MobiDB-lite"/>
    </source>
</evidence>
<dbReference type="InParanoid" id="A0A2K3CX54"/>
<dbReference type="Gramene" id="PNW72872">
    <property type="protein sequence ID" value="PNW72872"/>
    <property type="gene ID" value="CHLRE_14g609850v5"/>
</dbReference>